<dbReference type="Gene3D" id="1.10.3810.10">
    <property type="entry name" value="Biosynthetic peptidoglycan transglycosylase-like"/>
    <property type="match status" value="1"/>
</dbReference>
<keyword evidence="18 27" id="KW-1133">Transmembrane helix</keyword>
<feature type="compositionally biased region" description="Low complexity" evidence="26">
    <location>
        <begin position="1012"/>
        <end position="1038"/>
    </location>
</feature>
<proteinExistence type="inferred from homology"/>
<evidence type="ECO:0000256" key="25">
    <source>
        <dbReference type="ARBA" id="ARBA00049902"/>
    </source>
</evidence>
<keyword evidence="16" id="KW-0735">Signal-anchor</keyword>
<evidence type="ECO:0000256" key="23">
    <source>
        <dbReference type="ARBA" id="ARBA00034000"/>
    </source>
</evidence>
<feature type="compositionally biased region" description="Low complexity" evidence="26">
    <location>
        <begin position="1063"/>
        <end position="1123"/>
    </location>
</feature>
<keyword evidence="13 27" id="KW-0812">Transmembrane</keyword>
<dbReference type="PANTHER" id="PTHR32282">
    <property type="entry name" value="BINDING PROTEIN TRANSPEPTIDASE, PUTATIVE-RELATED"/>
    <property type="match status" value="1"/>
</dbReference>
<organism evidence="31 32">
    <name type="scientific">Candidatus Magnetaquiglobus chichijimensis</name>
    <dbReference type="NCBI Taxonomy" id="3141448"/>
    <lineage>
        <taxon>Bacteria</taxon>
        <taxon>Pseudomonadati</taxon>
        <taxon>Pseudomonadota</taxon>
        <taxon>Magnetococcia</taxon>
        <taxon>Magnetococcales</taxon>
        <taxon>Candidatus Magnetaquicoccaceae</taxon>
        <taxon>Candidatus Magnetaquiglobus</taxon>
    </lineage>
</organism>
<keyword evidence="32" id="KW-1185">Reference proteome</keyword>
<feature type="domain" description="Penicillin-binding protein transpeptidase" evidence="28">
    <location>
        <begin position="595"/>
        <end position="862"/>
    </location>
</feature>
<keyword evidence="7" id="KW-1003">Cell membrane</keyword>
<protein>
    <recommendedName>
        <fullName evidence="6">Penicillin-binding protein 1A</fullName>
        <ecNumber evidence="24">2.4.99.28</ecNumber>
        <ecNumber evidence="5">3.4.16.4</ecNumber>
    </recommendedName>
</protein>
<reference evidence="31 32" key="2">
    <citation type="submission" date="2024-09" db="EMBL/GenBank/DDBJ databases">
        <title>Draft genome sequence of Candidatus Magnetaquicoccaceae bacterium FCR-1.</title>
        <authorList>
            <person name="Shimoshige H."/>
            <person name="Shimamura S."/>
            <person name="Taoka A."/>
            <person name="Kobayashi H."/>
            <person name="Maekawa T."/>
        </authorList>
    </citation>
    <scope>NUCLEOTIDE SEQUENCE [LARGE SCALE GENOMIC DNA]</scope>
    <source>
        <strain evidence="31 32">FCR-1</strain>
    </source>
</reference>
<feature type="compositionally biased region" description="Pro residues" evidence="26">
    <location>
        <begin position="121"/>
        <end position="130"/>
    </location>
</feature>
<dbReference type="Proteomes" id="UP001628193">
    <property type="component" value="Unassembled WGS sequence"/>
</dbReference>
<accession>A0ABQ0CDB4</accession>
<feature type="region of interest" description="Disordered" evidence="26">
    <location>
        <begin position="945"/>
        <end position="1151"/>
    </location>
</feature>
<evidence type="ECO:0000256" key="17">
    <source>
        <dbReference type="ARBA" id="ARBA00022984"/>
    </source>
</evidence>
<feature type="region of interest" description="Disordered" evidence="26">
    <location>
        <begin position="1"/>
        <end position="153"/>
    </location>
</feature>
<name>A0ABQ0CDB4_9PROT</name>
<feature type="transmembrane region" description="Helical" evidence="27">
    <location>
        <begin position="163"/>
        <end position="185"/>
    </location>
</feature>
<feature type="compositionally biased region" description="Polar residues" evidence="26">
    <location>
        <begin position="978"/>
        <end position="987"/>
    </location>
</feature>
<dbReference type="EC" id="3.4.16.4" evidence="5"/>
<evidence type="ECO:0000256" key="26">
    <source>
        <dbReference type="SAM" id="MobiDB-lite"/>
    </source>
</evidence>
<evidence type="ECO:0000256" key="10">
    <source>
        <dbReference type="ARBA" id="ARBA00022670"/>
    </source>
</evidence>
<dbReference type="InterPro" id="IPR012338">
    <property type="entry name" value="Beta-lactam/transpept-like"/>
</dbReference>
<dbReference type="EC" id="2.4.99.28" evidence="24"/>
<feature type="compositionally biased region" description="Gly residues" evidence="26">
    <location>
        <begin position="1141"/>
        <end position="1151"/>
    </location>
</feature>
<keyword evidence="22" id="KW-0961">Cell wall biogenesis/degradation</keyword>
<feature type="domain" description="Penicillin-binding protein OB-like" evidence="30">
    <location>
        <begin position="473"/>
        <end position="590"/>
    </location>
</feature>
<keyword evidence="19 27" id="KW-0472">Membrane</keyword>
<keyword evidence="14" id="KW-0378">Hydrolase</keyword>
<dbReference type="InterPro" id="IPR001264">
    <property type="entry name" value="Glyco_trans_51"/>
</dbReference>
<evidence type="ECO:0000256" key="20">
    <source>
        <dbReference type="ARBA" id="ARBA00023251"/>
    </source>
</evidence>
<dbReference type="RefSeq" id="WP_420906596.1">
    <property type="nucleotide sequence ID" value="NZ_BAAFGK010000005.1"/>
</dbReference>
<dbReference type="InterPro" id="IPR012340">
    <property type="entry name" value="NA-bd_OB-fold"/>
</dbReference>
<evidence type="ECO:0000256" key="12">
    <source>
        <dbReference type="ARBA" id="ARBA00022679"/>
    </source>
</evidence>
<evidence type="ECO:0000256" key="6">
    <source>
        <dbReference type="ARBA" id="ARBA00018638"/>
    </source>
</evidence>
<keyword evidence="17" id="KW-0573">Peptidoglycan synthesis</keyword>
<sequence length="1151" mass="123986">MGTVSRRGDKSKKAIEPDLFAPVAVDTREPDLYIEPNDRPGAIPTTRPPSGARLGDEPFIEPNDRPGAIPATRPPSGARLSDEPFIEPNDRPGAIPSTRPPSGARLGDEPFIGPNDRPGAIPEPPPPPTTAPSKGRPTSGKPASKTPPPKKSGGFLWRWTKRLFLLGLLGIVLGIGAVWAIYLHYSEGLPTLNGLADYRPNLLTRVYARDYQLMGEFYIQRRLFIPRADMPQRLVDAVLAIEDSRFYQHPGIDMTGIARAMVANLKAGGRRQGASTITQQVARTFLLTSIKSFERKVKEILLSLQIEKRFSKDEILELYLNQIYMGAGAYGMGAAAHAYFGRDVSELSLGQMAMLAGLPKAPSYYSPWRDPEKAKARQKLVLNRMMELGLATAEEVNEAIEAPLNLVRPKESLEQVAPHYLEHVRRTILDEWGSDQLFNGGLEVHTALDPRLQRAAQHAVHKGLTDYDRRHGYRGPLTHLADHGPHGRQGWLKSHEKSRPTTAGYVHALILEIPKQGPALAMLTNGKEIQLPFEGMKWARPKRKDAKDSRDGKDLGPTPKKIADVLAPGDVVLVDPPEGKRTHYALAQEPIAEAALVSMDPHTGQVWAMVGGYDFARSEFNRAIQSQRQPGSSFKPFIYTAAMEKGFSPVDRIDDSPLPITYRDPNTGESKVWQPENYERKYYGPTTLRVALTHSRNLVTVRIAKSIGIPQIAVYLKNFGLEIPAERQDLSLSLGSMGFSPLKMTAAYTAFANGGKRVEPVYITRVQDRFGRTVFRHSGGDCQLCHQEPERIIPQAGESPSTPKFGKPALNPASVYQVVNLMKGVVRYGTARKALVLNRPIAGKTGTTNDYRDAWFIGLAPSLVAGVWVGMDDFSILGETGGTAALPIWIDYMQEALKDQPVTDFTVPPGISLEEIDGETGELPSAQTTQRVFEAFKAGQMPLTAAATQESGGSGWHAPESSEEEVLTSDPSADGATGQPTNVPSSWGNAPAGGKPTPAPTGGLPSSSWGNAPAGGKPSPTPTATKPTPAPATGTKQPTPTPATPPAESVPSSSWTILPLDDAPAAPSAPAVPSSSWNSAPAATAPSSSWNSAPATNKPAQATKPAPAQATKPAPVQATRPAQTAPPPTSGRPQPPATGRQGQGDMDGGLY</sequence>
<dbReference type="Pfam" id="PF00905">
    <property type="entry name" value="Transpeptidase"/>
    <property type="match status" value="1"/>
</dbReference>
<feature type="compositionally biased region" description="Low complexity" evidence="26">
    <location>
        <begin position="988"/>
        <end position="1005"/>
    </location>
</feature>
<dbReference type="EMBL" id="BAAFGK010000005">
    <property type="protein sequence ID" value="GAB0058877.1"/>
    <property type="molecule type" value="Genomic_DNA"/>
</dbReference>
<dbReference type="Gene3D" id="3.40.710.10">
    <property type="entry name" value="DD-peptidase/beta-lactamase superfamily"/>
    <property type="match status" value="2"/>
</dbReference>
<dbReference type="SUPFAM" id="SSF56601">
    <property type="entry name" value="beta-lactamase/transpeptidase-like"/>
    <property type="match status" value="1"/>
</dbReference>
<comment type="caution">
    <text evidence="31">The sequence shown here is derived from an EMBL/GenBank/DDBJ whole genome shotgun (WGS) entry which is preliminary data.</text>
</comment>
<comment type="similarity">
    <text evidence="3">In the C-terminal section; belongs to the transpeptidase family.</text>
</comment>
<dbReference type="Gene3D" id="2.40.50.140">
    <property type="entry name" value="Nucleic acid-binding proteins"/>
    <property type="match status" value="1"/>
</dbReference>
<keyword evidence="12 31" id="KW-0808">Transferase</keyword>
<dbReference type="GO" id="GO:0008955">
    <property type="term" value="F:peptidoglycan glycosyltransferase activity"/>
    <property type="evidence" value="ECO:0007669"/>
    <property type="project" value="UniProtKB-EC"/>
</dbReference>
<dbReference type="InterPro" id="IPR023346">
    <property type="entry name" value="Lysozyme-like_dom_sf"/>
</dbReference>
<evidence type="ECO:0000256" key="9">
    <source>
        <dbReference type="ARBA" id="ARBA00022645"/>
    </source>
</evidence>
<evidence type="ECO:0000313" key="32">
    <source>
        <dbReference type="Proteomes" id="UP001628193"/>
    </source>
</evidence>
<dbReference type="Pfam" id="PF00912">
    <property type="entry name" value="Transgly"/>
    <property type="match status" value="1"/>
</dbReference>
<keyword evidence="20" id="KW-0046">Antibiotic resistance</keyword>
<dbReference type="InterPro" id="IPR050396">
    <property type="entry name" value="Glycosyltr_51/Transpeptidase"/>
</dbReference>
<keyword evidence="11 31" id="KW-0328">Glycosyltransferase</keyword>
<evidence type="ECO:0000259" key="30">
    <source>
        <dbReference type="Pfam" id="PF17092"/>
    </source>
</evidence>
<evidence type="ECO:0000259" key="29">
    <source>
        <dbReference type="Pfam" id="PF00912"/>
    </source>
</evidence>
<evidence type="ECO:0000256" key="5">
    <source>
        <dbReference type="ARBA" id="ARBA00012448"/>
    </source>
</evidence>
<dbReference type="InterPro" id="IPR031376">
    <property type="entry name" value="PCB_OB"/>
</dbReference>
<dbReference type="Pfam" id="PF17092">
    <property type="entry name" value="PCB_OB"/>
    <property type="match status" value="1"/>
</dbReference>
<reference evidence="31 32" key="1">
    <citation type="submission" date="2024-05" db="EMBL/GenBank/DDBJ databases">
        <authorList>
            <consortium name="Candidatus Magnetaquicoccaceae bacterium FCR-1 genome sequencing consortium"/>
            <person name="Shimoshige H."/>
            <person name="Shimamura S."/>
            <person name="Taoka A."/>
            <person name="Kobayashi H."/>
            <person name="Maekawa T."/>
        </authorList>
    </citation>
    <scope>NUCLEOTIDE SEQUENCE [LARGE SCALE GENOMIC DNA]</scope>
    <source>
        <strain evidence="31 32">FCR-1</strain>
    </source>
</reference>
<keyword evidence="8" id="KW-0997">Cell inner membrane</keyword>
<dbReference type="PANTHER" id="PTHR32282:SF27">
    <property type="entry name" value="PENICILLIN-BINDING PROTEIN 1A"/>
    <property type="match status" value="1"/>
</dbReference>
<evidence type="ECO:0000256" key="19">
    <source>
        <dbReference type="ARBA" id="ARBA00023136"/>
    </source>
</evidence>
<evidence type="ECO:0000259" key="28">
    <source>
        <dbReference type="Pfam" id="PF00905"/>
    </source>
</evidence>
<feature type="compositionally biased region" description="Basic and acidic residues" evidence="26">
    <location>
        <begin position="545"/>
        <end position="554"/>
    </location>
</feature>
<keyword evidence="21" id="KW-0511">Multifunctional enzyme</keyword>
<feature type="compositionally biased region" description="Pro residues" evidence="26">
    <location>
        <begin position="1124"/>
        <end position="1136"/>
    </location>
</feature>
<evidence type="ECO:0000256" key="21">
    <source>
        <dbReference type="ARBA" id="ARBA00023268"/>
    </source>
</evidence>
<feature type="region of interest" description="Disordered" evidence="26">
    <location>
        <begin position="540"/>
        <end position="561"/>
    </location>
</feature>
<evidence type="ECO:0000256" key="2">
    <source>
        <dbReference type="ARBA" id="ARBA00004752"/>
    </source>
</evidence>
<evidence type="ECO:0000256" key="3">
    <source>
        <dbReference type="ARBA" id="ARBA00007090"/>
    </source>
</evidence>
<dbReference type="NCBIfam" id="TIGR02074">
    <property type="entry name" value="PBP_1a_fam"/>
    <property type="match status" value="1"/>
</dbReference>
<gene>
    <name evidence="31" type="primary">mtgA_2</name>
    <name evidence="31" type="ORF">SIID45300_03235</name>
</gene>
<feature type="compositionally biased region" description="Low complexity" evidence="26">
    <location>
        <begin position="131"/>
        <end position="144"/>
    </location>
</feature>
<comment type="subcellular location">
    <subcellularLocation>
        <location evidence="1">Cell inner membrane</location>
        <topology evidence="1">Single-pass type II membrane protein</topology>
    </subcellularLocation>
</comment>
<evidence type="ECO:0000256" key="11">
    <source>
        <dbReference type="ARBA" id="ARBA00022676"/>
    </source>
</evidence>
<evidence type="ECO:0000256" key="15">
    <source>
        <dbReference type="ARBA" id="ARBA00022960"/>
    </source>
</evidence>
<dbReference type="InterPro" id="IPR036950">
    <property type="entry name" value="PBP_transglycosylase"/>
</dbReference>
<evidence type="ECO:0000256" key="16">
    <source>
        <dbReference type="ARBA" id="ARBA00022968"/>
    </source>
</evidence>
<feature type="domain" description="Glycosyl transferase family 51" evidence="29">
    <location>
        <begin position="214"/>
        <end position="385"/>
    </location>
</feature>
<feature type="region of interest" description="Disordered" evidence="26">
    <location>
        <begin position="478"/>
        <end position="498"/>
    </location>
</feature>
<evidence type="ECO:0000256" key="22">
    <source>
        <dbReference type="ARBA" id="ARBA00023316"/>
    </source>
</evidence>
<evidence type="ECO:0000256" key="1">
    <source>
        <dbReference type="ARBA" id="ARBA00004249"/>
    </source>
</evidence>
<evidence type="ECO:0000256" key="4">
    <source>
        <dbReference type="ARBA" id="ARBA00007739"/>
    </source>
</evidence>
<comment type="catalytic activity">
    <reaction evidence="23">
        <text>Preferential cleavage: (Ac)2-L-Lys-D-Ala-|-D-Ala. Also transpeptidation of peptidyl-alanyl moieties that are N-acyl substituents of D-alanine.</text>
        <dbReference type="EC" id="3.4.16.4"/>
    </reaction>
</comment>
<comment type="pathway">
    <text evidence="2">Cell wall biogenesis; peptidoglycan biosynthesis.</text>
</comment>
<comment type="catalytic activity">
    <reaction evidence="25">
        <text>[GlcNAc-(1-&gt;4)-Mur2Ac(oyl-L-Ala-gamma-D-Glu-L-Lys-D-Ala-D-Ala)](n)-di-trans,octa-cis-undecaprenyl diphosphate + beta-D-GlcNAc-(1-&gt;4)-Mur2Ac(oyl-L-Ala-gamma-D-Glu-L-Lys-D-Ala-D-Ala)-di-trans,octa-cis-undecaprenyl diphosphate = [GlcNAc-(1-&gt;4)-Mur2Ac(oyl-L-Ala-gamma-D-Glu-L-Lys-D-Ala-D-Ala)](n+1)-di-trans,octa-cis-undecaprenyl diphosphate + di-trans,octa-cis-undecaprenyl diphosphate + H(+)</text>
        <dbReference type="Rhea" id="RHEA:23708"/>
        <dbReference type="Rhea" id="RHEA-COMP:9602"/>
        <dbReference type="Rhea" id="RHEA-COMP:9603"/>
        <dbReference type="ChEBI" id="CHEBI:15378"/>
        <dbReference type="ChEBI" id="CHEBI:58405"/>
        <dbReference type="ChEBI" id="CHEBI:60033"/>
        <dbReference type="ChEBI" id="CHEBI:78435"/>
        <dbReference type="EC" id="2.4.99.28"/>
    </reaction>
</comment>
<evidence type="ECO:0000256" key="8">
    <source>
        <dbReference type="ARBA" id="ARBA00022519"/>
    </source>
</evidence>
<dbReference type="InterPro" id="IPR001460">
    <property type="entry name" value="PCN-bd_Tpept"/>
</dbReference>
<evidence type="ECO:0000313" key="31">
    <source>
        <dbReference type="EMBL" id="GAB0058877.1"/>
    </source>
</evidence>
<keyword evidence="9" id="KW-0121">Carboxypeptidase</keyword>
<dbReference type="SUPFAM" id="SSF53955">
    <property type="entry name" value="Lysozyme-like"/>
    <property type="match status" value="1"/>
</dbReference>
<feature type="compositionally biased region" description="Basic and acidic residues" evidence="26">
    <location>
        <begin position="1"/>
        <end position="16"/>
    </location>
</feature>
<keyword evidence="15" id="KW-0133">Cell shape</keyword>
<evidence type="ECO:0000256" key="14">
    <source>
        <dbReference type="ARBA" id="ARBA00022801"/>
    </source>
</evidence>
<evidence type="ECO:0000256" key="24">
    <source>
        <dbReference type="ARBA" id="ARBA00044770"/>
    </source>
</evidence>
<evidence type="ECO:0000256" key="18">
    <source>
        <dbReference type="ARBA" id="ARBA00022989"/>
    </source>
</evidence>
<evidence type="ECO:0000256" key="13">
    <source>
        <dbReference type="ARBA" id="ARBA00022692"/>
    </source>
</evidence>
<evidence type="ECO:0000256" key="7">
    <source>
        <dbReference type="ARBA" id="ARBA00022475"/>
    </source>
</evidence>
<comment type="similarity">
    <text evidence="4">In the N-terminal section; belongs to the glycosyltransferase 51 family.</text>
</comment>
<evidence type="ECO:0000256" key="27">
    <source>
        <dbReference type="SAM" id="Phobius"/>
    </source>
</evidence>
<keyword evidence="10" id="KW-0645">Protease</keyword>